<proteinExistence type="predicted"/>
<dbReference type="Gene3D" id="1.10.260.40">
    <property type="entry name" value="lambda repressor-like DNA-binding domains"/>
    <property type="match status" value="1"/>
</dbReference>
<comment type="caution">
    <text evidence="2">The sequence shown here is derived from an EMBL/GenBank/DDBJ whole genome shotgun (WGS) entry which is preliminary data.</text>
</comment>
<dbReference type="EMBL" id="BAAAMN010000013">
    <property type="protein sequence ID" value="GAA2029991.1"/>
    <property type="molecule type" value="Genomic_DNA"/>
</dbReference>
<dbReference type="RefSeq" id="WP_343956240.1">
    <property type="nucleotide sequence ID" value="NZ_BAAAMN010000013.1"/>
</dbReference>
<name>A0ABP5FPP6_9MICC</name>
<evidence type="ECO:0000313" key="3">
    <source>
        <dbReference type="Proteomes" id="UP001501461"/>
    </source>
</evidence>
<dbReference type="Pfam" id="PF21716">
    <property type="entry name" value="dnstrm_HI1420"/>
    <property type="match status" value="1"/>
</dbReference>
<feature type="domain" description="HTH cro/C1-type" evidence="1">
    <location>
        <begin position="55"/>
        <end position="99"/>
    </location>
</feature>
<dbReference type="Proteomes" id="UP001501461">
    <property type="component" value="Unassembled WGS sequence"/>
</dbReference>
<accession>A0ABP5FPP6</accession>
<organism evidence="2 3">
    <name type="scientific">Yaniella flava</name>
    <dbReference type="NCBI Taxonomy" id="287930"/>
    <lineage>
        <taxon>Bacteria</taxon>
        <taxon>Bacillati</taxon>
        <taxon>Actinomycetota</taxon>
        <taxon>Actinomycetes</taxon>
        <taxon>Micrococcales</taxon>
        <taxon>Micrococcaceae</taxon>
        <taxon>Yaniella</taxon>
    </lineage>
</organism>
<reference evidence="3" key="1">
    <citation type="journal article" date="2019" name="Int. J. Syst. Evol. Microbiol.">
        <title>The Global Catalogue of Microorganisms (GCM) 10K type strain sequencing project: providing services to taxonomists for standard genome sequencing and annotation.</title>
        <authorList>
            <consortium name="The Broad Institute Genomics Platform"/>
            <consortium name="The Broad Institute Genome Sequencing Center for Infectious Disease"/>
            <person name="Wu L."/>
            <person name="Ma J."/>
        </authorList>
    </citation>
    <scope>NUCLEOTIDE SEQUENCE [LARGE SCALE GENOMIC DNA]</scope>
    <source>
        <strain evidence="3">JCM 13595</strain>
    </source>
</reference>
<evidence type="ECO:0000259" key="1">
    <source>
        <dbReference type="PROSITE" id="PS50943"/>
    </source>
</evidence>
<dbReference type="PANTHER" id="PTHR40275:SF1">
    <property type="entry name" value="SSL7038 PROTEIN"/>
    <property type="match status" value="1"/>
</dbReference>
<dbReference type="InterPro" id="IPR014057">
    <property type="entry name" value="HI1420"/>
</dbReference>
<protein>
    <submittedName>
        <fullName evidence="2">Addiction module antidote protein</fullName>
    </submittedName>
</protein>
<evidence type="ECO:0000313" key="2">
    <source>
        <dbReference type="EMBL" id="GAA2029991.1"/>
    </source>
</evidence>
<dbReference type="SUPFAM" id="SSF47413">
    <property type="entry name" value="lambda repressor-like DNA-binding domains"/>
    <property type="match status" value="1"/>
</dbReference>
<sequence>MSNGIETFAPFDTADYLNSVEDVAAYLEAIIEEGDDDPSVIARALGAIARSRNFSEIARQAGMSREGLYKALSADGNPSLATVVKVARALGLRLHFEAIA</sequence>
<gene>
    <name evidence="2" type="ORF">GCM10009720_07370</name>
</gene>
<dbReference type="PANTHER" id="PTHR40275">
    <property type="entry name" value="SSL7038 PROTEIN"/>
    <property type="match status" value="1"/>
</dbReference>
<dbReference type="InterPro" id="IPR001387">
    <property type="entry name" value="Cro/C1-type_HTH"/>
</dbReference>
<dbReference type="CDD" id="cd00093">
    <property type="entry name" value="HTH_XRE"/>
    <property type="match status" value="1"/>
</dbReference>
<dbReference type="InterPro" id="IPR010982">
    <property type="entry name" value="Lambda_DNA-bd_dom_sf"/>
</dbReference>
<keyword evidence="3" id="KW-1185">Reference proteome</keyword>
<dbReference type="NCBIfam" id="TIGR02684">
    <property type="entry name" value="dnstrm_HI1420"/>
    <property type="match status" value="1"/>
</dbReference>
<dbReference type="PROSITE" id="PS50943">
    <property type="entry name" value="HTH_CROC1"/>
    <property type="match status" value="1"/>
</dbReference>